<dbReference type="Proteomes" id="UP001230289">
    <property type="component" value="Unassembled WGS sequence"/>
</dbReference>
<dbReference type="PANTHER" id="PTHR43048:SF3">
    <property type="entry name" value="METHYLMALONYL-COA EPIMERASE, MITOCHONDRIAL"/>
    <property type="match status" value="1"/>
</dbReference>
<name>A0ABU0XEW4_9MICO</name>
<organism evidence="3 4">
    <name type="scientific">Microbacterium capsulatum</name>
    <dbReference type="NCBI Taxonomy" id="3041921"/>
    <lineage>
        <taxon>Bacteria</taxon>
        <taxon>Bacillati</taxon>
        <taxon>Actinomycetota</taxon>
        <taxon>Actinomycetes</taxon>
        <taxon>Micrococcales</taxon>
        <taxon>Microbacteriaceae</taxon>
        <taxon>Microbacterium</taxon>
    </lineage>
</organism>
<comment type="caution">
    <text evidence="3">The sequence shown here is derived from an EMBL/GenBank/DDBJ whole genome shotgun (WGS) entry which is preliminary data.</text>
</comment>
<dbReference type="PROSITE" id="PS51819">
    <property type="entry name" value="VOC"/>
    <property type="match status" value="1"/>
</dbReference>
<dbReference type="RefSeq" id="WP_308488593.1">
    <property type="nucleotide sequence ID" value="NZ_JAVFCB010000003.1"/>
</dbReference>
<dbReference type="SUPFAM" id="SSF54593">
    <property type="entry name" value="Glyoxalase/Bleomycin resistance protein/Dihydroxybiphenyl dioxygenase"/>
    <property type="match status" value="1"/>
</dbReference>
<feature type="domain" description="VOC" evidence="2">
    <location>
        <begin position="3"/>
        <end position="144"/>
    </location>
</feature>
<evidence type="ECO:0000259" key="2">
    <source>
        <dbReference type="PROSITE" id="PS51819"/>
    </source>
</evidence>
<dbReference type="EMBL" id="JAVFCB010000003">
    <property type="protein sequence ID" value="MDQ4213655.1"/>
    <property type="molecule type" value="Genomic_DNA"/>
</dbReference>
<protein>
    <submittedName>
        <fullName evidence="3">VOC family protein</fullName>
    </submittedName>
</protein>
<dbReference type="PANTHER" id="PTHR43048">
    <property type="entry name" value="METHYLMALONYL-COA EPIMERASE"/>
    <property type="match status" value="1"/>
</dbReference>
<dbReference type="InterPro" id="IPR051785">
    <property type="entry name" value="MMCE/EMCE_epimerase"/>
</dbReference>
<dbReference type="InterPro" id="IPR037523">
    <property type="entry name" value="VOC_core"/>
</dbReference>
<sequence length="146" mass="15249">MQRLHHIGLTVSDTATALDFYRALTDGDVIGPLVKKGPAVEAAVGHPGVEILLTYLTLPDGDAVIELVEYRGGSGARIVPDNGAAGAAHPALTVNDMAASLARVEALGYRALSAPMTATAGPIDGWRYVYVVGPDDVRVELLEPPH</sequence>
<reference evidence="3 4" key="1">
    <citation type="submission" date="2023-08" db="EMBL/GenBank/DDBJ databases">
        <title>Microbacterium sp. nov., isolated from a waste landfill.</title>
        <authorList>
            <person name="Wen W."/>
        </authorList>
    </citation>
    <scope>NUCLEOTIDE SEQUENCE [LARGE SCALE GENOMIC DNA]</scope>
    <source>
        <strain evidence="3 4">ASV81</strain>
    </source>
</reference>
<evidence type="ECO:0000256" key="1">
    <source>
        <dbReference type="ARBA" id="ARBA00022723"/>
    </source>
</evidence>
<accession>A0ABU0XEW4</accession>
<gene>
    <name evidence="3" type="ORF">RBR11_06965</name>
</gene>
<evidence type="ECO:0000313" key="3">
    <source>
        <dbReference type="EMBL" id="MDQ4213655.1"/>
    </source>
</evidence>
<proteinExistence type="predicted"/>
<dbReference type="Pfam" id="PF00903">
    <property type="entry name" value="Glyoxalase"/>
    <property type="match status" value="1"/>
</dbReference>
<dbReference type="Gene3D" id="3.10.180.10">
    <property type="entry name" value="2,3-Dihydroxybiphenyl 1,2-Dioxygenase, domain 1"/>
    <property type="match status" value="1"/>
</dbReference>
<keyword evidence="1" id="KW-0479">Metal-binding</keyword>
<evidence type="ECO:0000313" key="4">
    <source>
        <dbReference type="Proteomes" id="UP001230289"/>
    </source>
</evidence>
<keyword evidence="4" id="KW-1185">Reference proteome</keyword>
<dbReference type="InterPro" id="IPR029068">
    <property type="entry name" value="Glyas_Bleomycin-R_OHBP_Dase"/>
</dbReference>
<dbReference type="InterPro" id="IPR004360">
    <property type="entry name" value="Glyas_Fos-R_dOase_dom"/>
</dbReference>